<dbReference type="EMBL" id="JANJQO010001877">
    <property type="protein sequence ID" value="KAJ2968893.1"/>
    <property type="molecule type" value="Genomic_DNA"/>
</dbReference>
<evidence type="ECO:0000313" key="2">
    <source>
        <dbReference type="Proteomes" id="UP001143910"/>
    </source>
</evidence>
<comment type="caution">
    <text evidence="1">The sequence shown here is derived from an EMBL/GenBank/DDBJ whole genome shotgun (WGS) entry which is preliminary data.</text>
</comment>
<reference evidence="1" key="1">
    <citation type="submission" date="2022-08" db="EMBL/GenBank/DDBJ databases">
        <title>Genome Sequence of Lecanicillium fungicola.</title>
        <authorList>
            <person name="Buettner E."/>
        </authorList>
    </citation>
    <scope>NUCLEOTIDE SEQUENCE</scope>
    <source>
        <strain evidence="1">Babe33</strain>
    </source>
</reference>
<accession>A0ACC1MQB9</accession>
<keyword evidence="2" id="KW-1185">Reference proteome</keyword>
<protein>
    <submittedName>
        <fullName evidence="1">Uncharacterized protein</fullName>
    </submittedName>
</protein>
<evidence type="ECO:0000313" key="1">
    <source>
        <dbReference type="EMBL" id="KAJ2968893.1"/>
    </source>
</evidence>
<dbReference type="Proteomes" id="UP001143910">
    <property type="component" value="Unassembled WGS sequence"/>
</dbReference>
<organism evidence="1 2">
    <name type="scientific">Zarea fungicola</name>
    <dbReference type="NCBI Taxonomy" id="93591"/>
    <lineage>
        <taxon>Eukaryota</taxon>
        <taxon>Fungi</taxon>
        <taxon>Dikarya</taxon>
        <taxon>Ascomycota</taxon>
        <taxon>Pezizomycotina</taxon>
        <taxon>Sordariomycetes</taxon>
        <taxon>Hypocreomycetidae</taxon>
        <taxon>Hypocreales</taxon>
        <taxon>Cordycipitaceae</taxon>
        <taxon>Zarea</taxon>
    </lineage>
</organism>
<name>A0ACC1MQB9_9HYPO</name>
<gene>
    <name evidence="1" type="ORF">NQ176_g8955</name>
</gene>
<proteinExistence type="predicted"/>
<sequence>MPDTRFKNIGQPESAYSALQVSVWLRRLRLPTNYQQYVDNPLEFPKTIEALGALFRCQISTFPYDNLTVHYSNAHLVNIKPDVLYHKMMESTESRGRGGYCMELSIFFHHMIRGLGFNVIMTGVRNRTRTNGIPGGEFQGWYSSLHRQRVSFWKLTRDMKQHRTHITNIVYLPNGTKYSADVAFGGDGPTAPLLMTDDVEAAVHDNLGTQQIRLIHDTIPKQKLNEPRLWIFQYRNGPDKEWNAFYSFSELDAHTTPVDNACRPLPA</sequence>